<keyword evidence="5" id="KW-0067">ATP-binding</keyword>
<dbReference type="SMART" id="SM00220">
    <property type="entry name" value="S_TKc"/>
    <property type="match status" value="1"/>
</dbReference>
<dbReference type="InterPro" id="IPR000719">
    <property type="entry name" value="Prot_kinase_dom"/>
</dbReference>
<dbReference type="PROSITE" id="PS00108">
    <property type="entry name" value="PROTEIN_KINASE_ST"/>
    <property type="match status" value="1"/>
</dbReference>
<dbReference type="InterPro" id="IPR008271">
    <property type="entry name" value="Ser/Thr_kinase_AS"/>
</dbReference>
<dbReference type="CDD" id="cd14014">
    <property type="entry name" value="STKc_PknB_like"/>
    <property type="match status" value="1"/>
</dbReference>
<dbReference type="EC" id="2.7.11.1" evidence="1"/>
<keyword evidence="7" id="KW-0723">Serine/threonine-protein kinase</keyword>
<dbReference type="AlphaFoldDB" id="A0A2A2TFZ2"/>
<evidence type="ECO:0000313" key="7">
    <source>
        <dbReference type="EMBL" id="PAX52596.1"/>
    </source>
</evidence>
<dbReference type="PANTHER" id="PTHR43671">
    <property type="entry name" value="SERINE/THREONINE-PROTEIN KINASE NEK"/>
    <property type="match status" value="1"/>
</dbReference>
<protein>
    <recommendedName>
        <fullName evidence="1">non-specific serine/threonine protein kinase</fullName>
        <ecNumber evidence="1">2.7.11.1</ecNumber>
    </recommendedName>
</protein>
<proteinExistence type="predicted"/>
<evidence type="ECO:0000259" key="6">
    <source>
        <dbReference type="PROSITE" id="PS50011"/>
    </source>
</evidence>
<dbReference type="OrthoDB" id="9788659at2"/>
<evidence type="ECO:0000313" key="8">
    <source>
        <dbReference type="Proteomes" id="UP000218238"/>
    </source>
</evidence>
<dbReference type="Proteomes" id="UP000218238">
    <property type="component" value="Unassembled WGS sequence"/>
</dbReference>
<keyword evidence="4 7" id="KW-0418">Kinase</keyword>
<keyword evidence="8" id="KW-1185">Reference proteome</keyword>
<dbReference type="InterPro" id="IPR011009">
    <property type="entry name" value="Kinase-like_dom_sf"/>
</dbReference>
<dbReference type="InterPro" id="IPR050660">
    <property type="entry name" value="NEK_Ser/Thr_kinase"/>
</dbReference>
<dbReference type="PANTHER" id="PTHR43671:SF13">
    <property type="entry name" value="SERINE_THREONINE-PROTEIN KINASE NEK2"/>
    <property type="match status" value="1"/>
</dbReference>
<dbReference type="GO" id="GO:0005524">
    <property type="term" value="F:ATP binding"/>
    <property type="evidence" value="ECO:0007669"/>
    <property type="project" value="UniProtKB-KW"/>
</dbReference>
<dbReference type="Gene3D" id="1.10.510.10">
    <property type="entry name" value="Transferase(Phosphotransferase) domain 1"/>
    <property type="match status" value="1"/>
</dbReference>
<dbReference type="Pfam" id="PF00069">
    <property type="entry name" value="Pkinase"/>
    <property type="match status" value="1"/>
</dbReference>
<gene>
    <name evidence="7" type="ORF">CK510_18490</name>
</gene>
<keyword evidence="3" id="KW-0547">Nucleotide-binding</keyword>
<comment type="caution">
    <text evidence="7">The sequence shown here is derived from an EMBL/GenBank/DDBJ whole genome shotgun (WGS) entry which is preliminary data.</text>
</comment>
<dbReference type="GO" id="GO:0004674">
    <property type="term" value="F:protein serine/threonine kinase activity"/>
    <property type="evidence" value="ECO:0007669"/>
    <property type="project" value="UniProtKB-KW"/>
</dbReference>
<evidence type="ECO:0000256" key="2">
    <source>
        <dbReference type="ARBA" id="ARBA00022679"/>
    </source>
</evidence>
<evidence type="ECO:0000256" key="3">
    <source>
        <dbReference type="ARBA" id="ARBA00022741"/>
    </source>
</evidence>
<dbReference type="SUPFAM" id="SSF56112">
    <property type="entry name" value="Protein kinase-like (PK-like)"/>
    <property type="match status" value="1"/>
</dbReference>
<dbReference type="EMBL" id="NTFS01000221">
    <property type="protein sequence ID" value="PAX52596.1"/>
    <property type="molecule type" value="Genomic_DNA"/>
</dbReference>
<accession>A0A2A2TFZ2</accession>
<dbReference type="Gene3D" id="3.30.200.20">
    <property type="entry name" value="Phosphorylase Kinase, domain 1"/>
    <property type="match status" value="1"/>
</dbReference>
<evidence type="ECO:0000256" key="4">
    <source>
        <dbReference type="ARBA" id="ARBA00022777"/>
    </source>
</evidence>
<feature type="domain" description="Protein kinase" evidence="6">
    <location>
        <begin position="1"/>
        <end position="271"/>
    </location>
</feature>
<organism evidence="7 8">
    <name type="scientific">Brunnivagina elsteri CCALA 953</name>
    <dbReference type="NCBI Taxonomy" id="987040"/>
    <lineage>
        <taxon>Bacteria</taxon>
        <taxon>Bacillati</taxon>
        <taxon>Cyanobacteriota</taxon>
        <taxon>Cyanophyceae</taxon>
        <taxon>Nostocales</taxon>
        <taxon>Calotrichaceae</taxon>
        <taxon>Brunnivagina</taxon>
    </lineage>
</organism>
<dbReference type="PROSITE" id="PS50011">
    <property type="entry name" value="PROTEIN_KINASE_DOM"/>
    <property type="match status" value="1"/>
</dbReference>
<keyword evidence="2" id="KW-0808">Transferase</keyword>
<evidence type="ECO:0000256" key="5">
    <source>
        <dbReference type="ARBA" id="ARBA00022840"/>
    </source>
</evidence>
<name>A0A2A2TFZ2_9CYAN</name>
<sequence length="494" mass="56167">MGEIFLAQDILLGGVPIAIKLISHGVTDSKQHQEFADEARICATLSQRSIHIVKVTDYGVSDTGEAFYVMEYLEGKTLGDLIPLPVDRFIKITRQICLGLQCAHEGINIDGRNYPLVHRDIKPENILVTSDLILGELVKILDFGVAKLLNLSSAISKNNSNHSNNSFQGTLPYCSPEQLEGGEIDRRSDIYSLGVVMYEMLTGKKPWQPETDYFGAWYKSHRFEMPRPILSANPNLEIPQILQDLIMACLLKNPCDRPQNIAEVIKVIESIKTQHLEARFTAFKSIVIPPTTDSVSNSSLSLSVEKACWGLTWSKDKPIQEIVFPQLVTTGNETVAALSLMMSKQEIQKRGLIVRHNQFIFIGKPYPMLLWVTLLYSRVHVVSPKENRVVSPRENSNKKWLPCYLDMQNQHHLDIVRSLSENDIYPLIFFSLQPPHTCINVLESRIDSRQQQKLKFWLQQINLLPTASSLRMDLSKKLLHEHYQKMRSHKTACL</sequence>
<evidence type="ECO:0000256" key="1">
    <source>
        <dbReference type="ARBA" id="ARBA00012513"/>
    </source>
</evidence>
<reference evidence="7 8" key="1">
    <citation type="submission" date="2017-08" db="EMBL/GenBank/DDBJ databases">
        <title>Draft genome sequence of filamentous cyanobacterium Calothrix elsteri CCALA 953.</title>
        <authorList>
            <person name="Gagunashvili A.N."/>
            <person name="Elster J."/>
            <person name="Andresson O.S."/>
        </authorList>
    </citation>
    <scope>NUCLEOTIDE SEQUENCE [LARGE SCALE GENOMIC DNA]</scope>
    <source>
        <strain evidence="7 8">CCALA 953</strain>
    </source>
</reference>